<organism evidence="2 3">
    <name type="scientific">Bos indicus</name>
    <name type="common">Zebu</name>
    <dbReference type="NCBI Taxonomy" id="9915"/>
    <lineage>
        <taxon>Eukaryota</taxon>
        <taxon>Metazoa</taxon>
        <taxon>Chordata</taxon>
        <taxon>Craniata</taxon>
        <taxon>Vertebrata</taxon>
        <taxon>Euteleostomi</taxon>
        <taxon>Mammalia</taxon>
        <taxon>Eutheria</taxon>
        <taxon>Laurasiatheria</taxon>
        <taxon>Artiodactyla</taxon>
        <taxon>Ruminantia</taxon>
        <taxon>Pecora</taxon>
        <taxon>Bovidae</taxon>
        <taxon>Bovinae</taxon>
        <taxon>Bos</taxon>
    </lineage>
</organism>
<evidence type="ECO:0000313" key="3">
    <source>
        <dbReference type="RefSeq" id="XP_070656644.1"/>
    </source>
</evidence>
<dbReference type="RefSeq" id="XP_070656644.1">
    <property type="nucleotide sequence ID" value="XM_070800543.1"/>
</dbReference>
<accession>A0ABM4T9C4</accession>
<feature type="compositionally biased region" description="Basic and acidic residues" evidence="1">
    <location>
        <begin position="59"/>
        <end position="76"/>
    </location>
</feature>
<dbReference type="GeneID" id="109567144"/>
<gene>
    <name evidence="3" type="primary">C12H13orf46</name>
</gene>
<feature type="compositionally biased region" description="Basic and acidic residues" evidence="1">
    <location>
        <begin position="85"/>
        <end position="94"/>
    </location>
</feature>
<evidence type="ECO:0000256" key="1">
    <source>
        <dbReference type="SAM" id="MobiDB-lite"/>
    </source>
</evidence>
<evidence type="ECO:0000313" key="2">
    <source>
        <dbReference type="Proteomes" id="UP001652663"/>
    </source>
</evidence>
<dbReference type="PANTHER" id="PTHR39223">
    <property type="entry name" value="RIKEN CDNA 1700029H14 GENE"/>
    <property type="match status" value="1"/>
</dbReference>
<keyword evidence="2" id="KW-1185">Reference proteome</keyword>
<name>A0ABM4T9C4_BOSIN</name>
<feature type="region of interest" description="Disordered" evidence="1">
    <location>
        <begin position="206"/>
        <end position="226"/>
    </location>
</feature>
<feature type="compositionally biased region" description="Acidic residues" evidence="1">
    <location>
        <begin position="120"/>
        <end position="131"/>
    </location>
</feature>
<feature type="region of interest" description="Disordered" evidence="1">
    <location>
        <begin position="1"/>
        <end position="140"/>
    </location>
</feature>
<dbReference type="InterPro" id="IPR040020">
    <property type="entry name" value="C13orf46-like"/>
</dbReference>
<dbReference type="Proteomes" id="UP001652663">
    <property type="component" value="Chromosome 12"/>
</dbReference>
<reference evidence="3" key="1">
    <citation type="submission" date="2025-08" db="UniProtKB">
        <authorList>
            <consortium name="RefSeq"/>
        </authorList>
    </citation>
    <scope>IDENTIFICATION</scope>
    <source>
        <tissue evidence="3">Blood</tissue>
    </source>
</reference>
<dbReference type="PANTHER" id="PTHR39223:SF1">
    <property type="entry name" value="RIKEN CDNA 1700029H14 GENE"/>
    <property type="match status" value="1"/>
</dbReference>
<protein>
    <submittedName>
        <fullName evidence="3">Uncharacterized protein C13orf46 homolog isoform X1</fullName>
    </submittedName>
</protein>
<sequence length="226" mass="24617">MDKDGSATHRRHRPGPGAPPMGVGPAHLKAASEMAELQRSRSVGGLLQKGDPPSCIKKLCKELESEDPGKDVRSEAEDASCQASLEDKQDRGQDARGQALEDANVEEASTRHEQPAGGEGADECAPEDEELEPKSVKLDDLLEKEKPPVFVEIDLGDLAEEVQDQLGVLHPVLHQKEGEAKRVAWRRPGGARMQTAVLRHQRSLLQRRHDCSTHDAPPLGSDEAIF</sequence>
<proteinExistence type="predicted"/>